<evidence type="ECO:0000313" key="2">
    <source>
        <dbReference type="Proteomes" id="UP000019804"/>
    </source>
</evidence>
<keyword evidence="2" id="KW-1185">Reference proteome</keyword>
<evidence type="ECO:0000313" key="1">
    <source>
        <dbReference type="EMBL" id="EYE96906.1"/>
    </source>
</evidence>
<sequence length="300" mass="34478">MADYFDEDERRRAVYGTQFEEILSSGFVPGSTDEDLEASEFFQRYFWEFPVIDEESYSLTGLNRTRKAAVCSVEEQPFPVEDSFTNPLENSELSFVTDRSSDYRSPTLIPHSSFSRRRLGQGLRFNSSFEYRAFIYEITAADPFAESSVESLSDQGLDNHGRFYSRYPPGPSEGLCVSRDSSSVDYSPHTLRLGPAGPSLYSFELESSFNDATEYIRLQNFSAPKRRHRTLFAGAIRKRRTTSSGIGSAIKNLFRKRNTRRARETNSSSGFLKRWRERRSETAVQRCLEAQIRRRGWSPI</sequence>
<dbReference type="EMBL" id="KK088417">
    <property type="protein sequence ID" value="EYE96906.1"/>
    <property type="molecule type" value="Genomic_DNA"/>
</dbReference>
<proteinExistence type="predicted"/>
<protein>
    <submittedName>
        <fullName evidence="1">Uncharacterized protein</fullName>
    </submittedName>
</protein>
<organism evidence="1 2">
    <name type="scientific">Aspergillus ruber (strain CBS 135680)</name>
    <dbReference type="NCBI Taxonomy" id="1388766"/>
    <lineage>
        <taxon>Eukaryota</taxon>
        <taxon>Fungi</taxon>
        <taxon>Dikarya</taxon>
        <taxon>Ascomycota</taxon>
        <taxon>Pezizomycotina</taxon>
        <taxon>Eurotiomycetes</taxon>
        <taxon>Eurotiomycetidae</taxon>
        <taxon>Eurotiales</taxon>
        <taxon>Aspergillaceae</taxon>
        <taxon>Aspergillus</taxon>
        <taxon>Aspergillus subgen. Aspergillus</taxon>
    </lineage>
</organism>
<dbReference type="RefSeq" id="XP_040640594.1">
    <property type="nucleotide sequence ID" value="XM_040778823.1"/>
</dbReference>
<reference evidence="2" key="1">
    <citation type="journal article" date="2014" name="Nat. Commun.">
        <title>Genomic adaptations of the halophilic Dead Sea filamentous fungus Eurotium rubrum.</title>
        <authorList>
            <person name="Kis-Papo T."/>
            <person name="Weig A.R."/>
            <person name="Riley R."/>
            <person name="Persoh D."/>
            <person name="Salamov A."/>
            <person name="Sun H."/>
            <person name="Lipzen A."/>
            <person name="Wasser S.P."/>
            <person name="Rambold G."/>
            <person name="Grigoriev I.V."/>
            <person name="Nevo E."/>
        </authorList>
    </citation>
    <scope>NUCLEOTIDE SEQUENCE [LARGE SCALE GENOMIC DNA]</scope>
    <source>
        <strain evidence="2">CBS 135680</strain>
    </source>
</reference>
<name>A0A017SJF2_ASPRC</name>
<dbReference type="GeneID" id="63693947"/>
<dbReference type="AlphaFoldDB" id="A0A017SJF2"/>
<dbReference type="Proteomes" id="UP000019804">
    <property type="component" value="Unassembled WGS sequence"/>
</dbReference>
<accession>A0A017SJF2</accession>
<gene>
    <name evidence="1" type="ORF">EURHEDRAFT_376174</name>
</gene>
<dbReference type="HOGENOM" id="CLU_927428_0_0_1"/>